<accession>A0A495K960</accession>
<reference evidence="2 3" key="1">
    <citation type="submission" date="2018-10" db="EMBL/GenBank/DDBJ databases">
        <title>Sequencing the genomes of 1000 actinobacteria strains.</title>
        <authorList>
            <person name="Klenk H.-P."/>
        </authorList>
    </citation>
    <scope>NUCLEOTIDE SEQUENCE [LARGE SCALE GENOMIC DNA]</scope>
    <source>
        <strain evidence="2 3">DSM 44343</strain>
    </source>
</reference>
<feature type="compositionally biased region" description="Basic residues" evidence="1">
    <location>
        <begin position="86"/>
        <end position="96"/>
    </location>
</feature>
<organism evidence="2 3">
    <name type="scientific">Williamsia marianensis</name>
    <dbReference type="NCBI Taxonomy" id="85044"/>
    <lineage>
        <taxon>Bacteria</taxon>
        <taxon>Bacillati</taxon>
        <taxon>Actinomycetota</taxon>
        <taxon>Actinomycetes</taxon>
        <taxon>Mycobacteriales</taxon>
        <taxon>Nocardiaceae</taxon>
        <taxon>Williamsia</taxon>
    </lineage>
</organism>
<dbReference type="AlphaFoldDB" id="A0A495K960"/>
<evidence type="ECO:0000313" key="3">
    <source>
        <dbReference type="Proteomes" id="UP000274762"/>
    </source>
</evidence>
<name>A0A495K960_WILMA</name>
<feature type="region of interest" description="Disordered" evidence="1">
    <location>
        <begin position="1"/>
        <end position="24"/>
    </location>
</feature>
<proteinExistence type="predicted"/>
<comment type="caution">
    <text evidence="2">The sequence shown here is derived from an EMBL/GenBank/DDBJ whole genome shotgun (WGS) entry which is preliminary data.</text>
</comment>
<dbReference type="Proteomes" id="UP000274762">
    <property type="component" value="Unassembled WGS sequence"/>
</dbReference>
<evidence type="ECO:0000313" key="2">
    <source>
        <dbReference type="EMBL" id="RKR97315.1"/>
    </source>
</evidence>
<feature type="region of interest" description="Disordered" evidence="1">
    <location>
        <begin position="61"/>
        <end position="96"/>
    </location>
</feature>
<feature type="compositionally biased region" description="Polar residues" evidence="1">
    <location>
        <begin position="66"/>
        <end position="75"/>
    </location>
</feature>
<gene>
    <name evidence="2" type="ORF">DFJ75_4185</name>
</gene>
<evidence type="ECO:0000256" key="1">
    <source>
        <dbReference type="SAM" id="MobiDB-lite"/>
    </source>
</evidence>
<dbReference type="EMBL" id="RBKV01000001">
    <property type="protein sequence ID" value="RKR97315.1"/>
    <property type="molecule type" value="Genomic_DNA"/>
</dbReference>
<sequence>MAGSRFESGIEVAGGNDGPGTAGAFEFSVDGVRDEVVPGSAGELEPIAALPELCAVDELPGAVESSPPQAESVTTAPVAITNGPASRRRAVRMGQP</sequence>
<protein>
    <submittedName>
        <fullName evidence="2">Uncharacterized protein</fullName>
    </submittedName>
</protein>